<sequence>MKMTSEAFHTWSQHLQLTPETEALISSIRSSRPIRHVSGRASNITGRYPSPKMGVSIQFESDRVEFWALHTLERDDDVLEYYEQSSRIPLSYQAKSGRRTTQWHTPDFFVLRRESAGWEEWKQEQTLASLAEAQPARYQSAANGQWRCPPGERYAEQLGLTYRFRSSAEFRPLEIQNLKFLQDFWAHEVPPNEAQEALVLAHLQAHPGILLSELLAAYPDLSVDVIWTLLGTRRVFTDLSATLLMRHESVALYAEATQVLNASQSKMATFPSSLAATLLAWDGRLWHVEEWGEEVVQLRPEIGEILALPRVEFEHLKQEGSLWIVGEADPSPMTPEVRQILVKAGSKAQRAANQRMIHMLAYARGETTTAPKRSVQRWWKAYQEAQERHRCGYLGLLDRVAARGNRNQRIEPASLQLLEAALQAHYAAPQGKSAAAVYRLYREQCEKLGLPPVSQPTFYRVRARFTTNEVEAKRRGTRAAYASQAFSWLDQATPRHGERPFAFAHLDHTELDIVLVSSLTGKPLGKPWATLLTDAYSRRILACYLTYDPPSYRSVMMALRVCVQRHQRLPQECFVDRGPEFGSVYFETLLTRHAVTKKDRPTAQPRMGSVIERLFGTATTQLLHQLSGNTQATKQPRQMTRDVDPRRLAVWTLERFAARFCEYAYEVYDQMDHPALGQSPREAFAQGMQLAGMRTHRLIPYSEEFLILSCPTTRTKYAKLDAARGVVVNGLRYYHPLMRFSKEAGKPVEVRYEPFDMSRAYAFVDGQWLTCAADAFLQVQGRSEREWGLILDEWREQQRVHQRKRVGIDSARLAAFLEGMLTEEALLSQQQRDLEGVAIREAIVGPTNRASLEASDIDLEMDDELDLTTLPTLEEYR</sequence>
<dbReference type="EMBL" id="ADVG01000001">
    <property type="protein sequence ID" value="EFH88165.1"/>
    <property type="molecule type" value="Genomic_DNA"/>
</dbReference>
<organism evidence="2 3">
    <name type="scientific">Ktedonobacter racemifer DSM 44963</name>
    <dbReference type="NCBI Taxonomy" id="485913"/>
    <lineage>
        <taxon>Bacteria</taxon>
        <taxon>Bacillati</taxon>
        <taxon>Chloroflexota</taxon>
        <taxon>Ktedonobacteria</taxon>
        <taxon>Ktedonobacterales</taxon>
        <taxon>Ktedonobacteraceae</taxon>
        <taxon>Ktedonobacter</taxon>
    </lineage>
</organism>
<dbReference type="SUPFAM" id="SSF53098">
    <property type="entry name" value="Ribonuclease H-like"/>
    <property type="match status" value="1"/>
</dbReference>
<dbReference type="GO" id="GO:0003676">
    <property type="term" value="F:nucleic acid binding"/>
    <property type="evidence" value="ECO:0007669"/>
    <property type="project" value="InterPro"/>
</dbReference>
<dbReference type="InterPro" id="IPR012337">
    <property type="entry name" value="RNaseH-like_sf"/>
</dbReference>
<protein>
    <submittedName>
        <fullName evidence="2">TnsA endonuclease</fullName>
    </submittedName>
</protein>
<dbReference type="Proteomes" id="UP000004508">
    <property type="component" value="Unassembled WGS sequence"/>
</dbReference>
<reference evidence="2 3" key="1">
    <citation type="journal article" date="2011" name="Stand. Genomic Sci.">
        <title>Non-contiguous finished genome sequence and contextual data of the filamentous soil bacterium Ktedonobacter racemifer type strain (SOSP1-21).</title>
        <authorList>
            <person name="Chang Y.J."/>
            <person name="Land M."/>
            <person name="Hauser L."/>
            <person name="Chertkov O."/>
            <person name="Del Rio T.G."/>
            <person name="Nolan M."/>
            <person name="Copeland A."/>
            <person name="Tice H."/>
            <person name="Cheng J.F."/>
            <person name="Lucas S."/>
            <person name="Han C."/>
            <person name="Goodwin L."/>
            <person name="Pitluck S."/>
            <person name="Ivanova N."/>
            <person name="Ovchinikova G."/>
            <person name="Pati A."/>
            <person name="Chen A."/>
            <person name="Palaniappan K."/>
            <person name="Mavromatis K."/>
            <person name="Liolios K."/>
            <person name="Brettin T."/>
            <person name="Fiebig A."/>
            <person name="Rohde M."/>
            <person name="Abt B."/>
            <person name="Goker M."/>
            <person name="Detter J.C."/>
            <person name="Woyke T."/>
            <person name="Bristow J."/>
            <person name="Eisen J.A."/>
            <person name="Markowitz V."/>
            <person name="Hugenholtz P."/>
            <person name="Kyrpides N.C."/>
            <person name="Klenk H.P."/>
            <person name="Lapidus A."/>
        </authorList>
    </citation>
    <scope>NUCLEOTIDE SEQUENCE [LARGE SCALE GENOMIC DNA]</scope>
    <source>
        <strain evidence="3">DSM 44963</strain>
    </source>
</reference>
<dbReference type="PROSITE" id="PS50994">
    <property type="entry name" value="INTEGRASE"/>
    <property type="match status" value="1"/>
</dbReference>
<dbReference type="Gene3D" id="3.30.420.10">
    <property type="entry name" value="Ribonuclease H-like superfamily/Ribonuclease H"/>
    <property type="match status" value="1"/>
</dbReference>
<keyword evidence="2" id="KW-0540">Nuclease</keyword>
<proteinExistence type="predicted"/>
<evidence type="ECO:0000313" key="2">
    <source>
        <dbReference type="EMBL" id="EFH88165.1"/>
    </source>
</evidence>
<keyword evidence="2" id="KW-0378">Hydrolase</keyword>
<dbReference type="OrthoDB" id="151548at2"/>
<dbReference type="RefSeq" id="WP_007903974.1">
    <property type="nucleotide sequence ID" value="NZ_ADVG01000001.1"/>
</dbReference>
<dbReference type="GO" id="GO:0004519">
    <property type="term" value="F:endonuclease activity"/>
    <property type="evidence" value="ECO:0007669"/>
    <property type="project" value="UniProtKB-KW"/>
</dbReference>
<dbReference type="InterPro" id="IPR014833">
    <property type="entry name" value="TnsA_N"/>
</dbReference>
<accession>D6TCQ1</accession>
<keyword evidence="3" id="KW-1185">Reference proteome</keyword>
<dbReference type="eggNOG" id="COG2801">
    <property type="taxonomic scope" value="Bacteria"/>
</dbReference>
<dbReference type="GO" id="GO:0015074">
    <property type="term" value="P:DNA integration"/>
    <property type="evidence" value="ECO:0007669"/>
    <property type="project" value="InterPro"/>
</dbReference>
<keyword evidence="2" id="KW-0255">Endonuclease</keyword>
<dbReference type="AlphaFoldDB" id="D6TCQ1"/>
<dbReference type="InterPro" id="IPR015378">
    <property type="entry name" value="Transposase-like_Mu_C"/>
</dbReference>
<evidence type="ECO:0000313" key="3">
    <source>
        <dbReference type="Proteomes" id="UP000004508"/>
    </source>
</evidence>
<dbReference type="InterPro" id="IPR036397">
    <property type="entry name" value="RNaseH_sf"/>
</dbReference>
<dbReference type="InterPro" id="IPR001584">
    <property type="entry name" value="Integrase_cat-core"/>
</dbReference>
<dbReference type="Pfam" id="PF08722">
    <property type="entry name" value="Tn7_TnsA-like_N"/>
    <property type="match status" value="1"/>
</dbReference>
<comment type="caution">
    <text evidence="2">The sequence shown here is derived from an EMBL/GenBank/DDBJ whole genome shotgun (WGS) entry which is preliminary data.</text>
</comment>
<gene>
    <name evidence="2" type="ORF">Krac_9573</name>
</gene>
<name>D6TCQ1_KTERA</name>
<feature type="domain" description="Integrase catalytic" evidence="1">
    <location>
        <begin position="496"/>
        <end position="688"/>
    </location>
</feature>
<dbReference type="STRING" id="485913.Krac_9573"/>
<evidence type="ECO:0000259" key="1">
    <source>
        <dbReference type="PROSITE" id="PS50994"/>
    </source>
</evidence>
<dbReference type="Pfam" id="PF09299">
    <property type="entry name" value="Mu-transpos_C"/>
    <property type="match status" value="1"/>
</dbReference>
<dbReference type="InParanoid" id="D6TCQ1"/>